<dbReference type="GO" id="GO:0005829">
    <property type="term" value="C:cytosol"/>
    <property type="evidence" value="ECO:0007669"/>
    <property type="project" value="TreeGrafter"/>
</dbReference>
<comment type="pathway">
    <text evidence="3">Organic acid metabolism; glycolate biosynthesis; glycolate from 2-phosphoglycolate: step 1/1.</text>
</comment>
<evidence type="ECO:0000256" key="6">
    <source>
        <dbReference type="ARBA" id="ARBA00022723"/>
    </source>
</evidence>
<evidence type="ECO:0000256" key="8">
    <source>
        <dbReference type="ARBA" id="ARBA00022842"/>
    </source>
</evidence>
<dbReference type="PANTHER" id="PTHR43434">
    <property type="entry name" value="PHOSPHOGLYCOLATE PHOSPHATASE"/>
    <property type="match status" value="1"/>
</dbReference>
<keyword evidence="9" id="KW-0119">Carbohydrate metabolism</keyword>
<dbReference type="GO" id="GO:0008967">
    <property type="term" value="F:phosphoglycolate phosphatase activity"/>
    <property type="evidence" value="ECO:0007669"/>
    <property type="project" value="UniProtKB-EC"/>
</dbReference>
<dbReference type="InterPro" id="IPR023198">
    <property type="entry name" value="PGP-like_dom2"/>
</dbReference>
<dbReference type="GO" id="GO:0046872">
    <property type="term" value="F:metal ion binding"/>
    <property type="evidence" value="ECO:0007669"/>
    <property type="project" value="UniProtKB-KW"/>
</dbReference>
<accession>A0A3B0RYW4</accession>
<keyword evidence="7 10" id="KW-0378">Hydrolase</keyword>
<dbReference type="SFLD" id="SFLDS00003">
    <property type="entry name" value="Haloacid_Dehalogenase"/>
    <property type="match status" value="1"/>
</dbReference>
<dbReference type="SUPFAM" id="SSF56784">
    <property type="entry name" value="HAD-like"/>
    <property type="match status" value="1"/>
</dbReference>
<organism evidence="10">
    <name type="scientific">hydrothermal vent metagenome</name>
    <dbReference type="NCBI Taxonomy" id="652676"/>
    <lineage>
        <taxon>unclassified sequences</taxon>
        <taxon>metagenomes</taxon>
        <taxon>ecological metagenomes</taxon>
    </lineage>
</organism>
<dbReference type="PRINTS" id="PR00413">
    <property type="entry name" value="HADHALOGNASE"/>
</dbReference>
<evidence type="ECO:0000256" key="1">
    <source>
        <dbReference type="ARBA" id="ARBA00000830"/>
    </source>
</evidence>
<dbReference type="PANTHER" id="PTHR43434:SF1">
    <property type="entry name" value="PHOSPHOGLYCOLATE PHOSPHATASE"/>
    <property type="match status" value="1"/>
</dbReference>
<dbReference type="NCBIfam" id="TIGR01549">
    <property type="entry name" value="HAD-SF-IA-v1"/>
    <property type="match status" value="1"/>
</dbReference>
<keyword evidence="6" id="KW-0479">Metal-binding</keyword>
<dbReference type="InterPro" id="IPR023214">
    <property type="entry name" value="HAD_sf"/>
</dbReference>
<evidence type="ECO:0000313" key="10">
    <source>
        <dbReference type="EMBL" id="VAV97199.1"/>
    </source>
</evidence>
<dbReference type="InterPro" id="IPR041492">
    <property type="entry name" value="HAD_2"/>
</dbReference>
<comment type="catalytic activity">
    <reaction evidence="1">
        <text>2-phosphoglycolate + H2O = glycolate + phosphate</text>
        <dbReference type="Rhea" id="RHEA:14369"/>
        <dbReference type="ChEBI" id="CHEBI:15377"/>
        <dbReference type="ChEBI" id="CHEBI:29805"/>
        <dbReference type="ChEBI" id="CHEBI:43474"/>
        <dbReference type="ChEBI" id="CHEBI:58033"/>
        <dbReference type="EC" id="3.1.3.18"/>
    </reaction>
</comment>
<dbReference type="InterPro" id="IPR036412">
    <property type="entry name" value="HAD-like_sf"/>
</dbReference>
<proteinExistence type="inferred from homology"/>
<reference evidence="10" key="1">
    <citation type="submission" date="2018-06" db="EMBL/GenBank/DDBJ databases">
        <authorList>
            <person name="Zhirakovskaya E."/>
        </authorList>
    </citation>
    <scope>NUCLEOTIDE SEQUENCE</scope>
</reference>
<protein>
    <recommendedName>
        <fullName evidence="5">phosphoglycolate phosphatase</fullName>
        <ecNumber evidence="5">3.1.3.18</ecNumber>
    </recommendedName>
</protein>
<evidence type="ECO:0000256" key="2">
    <source>
        <dbReference type="ARBA" id="ARBA00001946"/>
    </source>
</evidence>
<evidence type="ECO:0000256" key="4">
    <source>
        <dbReference type="ARBA" id="ARBA00006171"/>
    </source>
</evidence>
<evidence type="ECO:0000256" key="3">
    <source>
        <dbReference type="ARBA" id="ARBA00004818"/>
    </source>
</evidence>
<dbReference type="Pfam" id="PF13419">
    <property type="entry name" value="HAD_2"/>
    <property type="match status" value="1"/>
</dbReference>
<keyword evidence="8" id="KW-0460">Magnesium</keyword>
<dbReference type="Gene3D" id="1.10.150.240">
    <property type="entry name" value="Putative phosphatase, domain 2"/>
    <property type="match status" value="1"/>
</dbReference>
<dbReference type="Gene3D" id="3.40.50.1000">
    <property type="entry name" value="HAD superfamily/HAD-like"/>
    <property type="match status" value="1"/>
</dbReference>
<dbReference type="InterPro" id="IPR037512">
    <property type="entry name" value="PGPase_prok"/>
</dbReference>
<dbReference type="GO" id="GO:0005975">
    <property type="term" value="P:carbohydrate metabolic process"/>
    <property type="evidence" value="ECO:0007669"/>
    <property type="project" value="InterPro"/>
</dbReference>
<dbReference type="EMBL" id="UOEC01000141">
    <property type="protein sequence ID" value="VAV97199.1"/>
    <property type="molecule type" value="Genomic_DNA"/>
</dbReference>
<evidence type="ECO:0000256" key="5">
    <source>
        <dbReference type="ARBA" id="ARBA00013078"/>
    </source>
</evidence>
<evidence type="ECO:0000256" key="7">
    <source>
        <dbReference type="ARBA" id="ARBA00022801"/>
    </source>
</evidence>
<evidence type="ECO:0000256" key="9">
    <source>
        <dbReference type="ARBA" id="ARBA00023277"/>
    </source>
</evidence>
<dbReference type="InterPro" id="IPR050155">
    <property type="entry name" value="HAD-like_hydrolase_sf"/>
</dbReference>
<dbReference type="InterPro" id="IPR006439">
    <property type="entry name" value="HAD-SF_hydro_IA"/>
</dbReference>
<name>A0A3B0RYW4_9ZZZZ</name>
<comment type="similarity">
    <text evidence="4">Belongs to the HAD-like hydrolase superfamily. CbbY/CbbZ/Gph/YieH family.</text>
</comment>
<dbReference type="EC" id="3.1.3.18" evidence="5"/>
<dbReference type="AlphaFoldDB" id="A0A3B0RYW4"/>
<dbReference type="SFLD" id="SFLDG01129">
    <property type="entry name" value="C1.5:_HAD__Beta-PGM__Phosphata"/>
    <property type="match status" value="1"/>
</dbReference>
<sequence>MTKGIIFDLDGTLIDSAPDLHAISNAVLAAHGHEPLTLQTVTSFIGNGIPKLVERCFKAANDPLEGEALDNAITMFLEKYAKEPAKHSTFYPGVLETLDKLKDQGFVLGICTNKTEAMATLIVDKMGISSYFACVAGGDRIKEKKPAPEPLINCAREMGCTPEDIIFVGDSETDAATAENASVSFILFTEGYRKVLASELYHHALYCRFSHLPHLVRHVAIQD</sequence>
<dbReference type="GO" id="GO:0006281">
    <property type="term" value="P:DNA repair"/>
    <property type="evidence" value="ECO:0007669"/>
    <property type="project" value="TreeGrafter"/>
</dbReference>
<dbReference type="NCBIfam" id="TIGR01449">
    <property type="entry name" value="PGP_bact"/>
    <property type="match status" value="1"/>
</dbReference>
<gene>
    <name evidence="10" type="ORF">MNBD_ALPHA08-2313</name>
</gene>
<dbReference type="SFLD" id="SFLDG01135">
    <property type="entry name" value="C1.5.6:_HAD__Beta-PGM__Phospha"/>
    <property type="match status" value="1"/>
</dbReference>
<comment type="cofactor">
    <cofactor evidence="2">
        <name>Mg(2+)</name>
        <dbReference type="ChEBI" id="CHEBI:18420"/>
    </cofactor>
</comment>